<dbReference type="Proteomes" id="UP000316079">
    <property type="component" value="Unassembled WGS sequence"/>
</dbReference>
<accession>A0A553QNY8</accession>
<proteinExistence type="predicted"/>
<evidence type="ECO:0000313" key="2">
    <source>
        <dbReference type="EMBL" id="TRY91476.1"/>
    </source>
</evidence>
<name>A0A553QNY8_9TELE</name>
<organism evidence="2 3">
    <name type="scientific">Danionella cerebrum</name>
    <dbReference type="NCBI Taxonomy" id="2873325"/>
    <lineage>
        <taxon>Eukaryota</taxon>
        <taxon>Metazoa</taxon>
        <taxon>Chordata</taxon>
        <taxon>Craniata</taxon>
        <taxon>Vertebrata</taxon>
        <taxon>Euteleostomi</taxon>
        <taxon>Actinopterygii</taxon>
        <taxon>Neopterygii</taxon>
        <taxon>Teleostei</taxon>
        <taxon>Ostariophysi</taxon>
        <taxon>Cypriniformes</taxon>
        <taxon>Danionidae</taxon>
        <taxon>Danioninae</taxon>
        <taxon>Danionella</taxon>
    </lineage>
</organism>
<keyword evidence="3" id="KW-1185">Reference proteome</keyword>
<comment type="caution">
    <text evidence="2">The sequence shown here is derived from an EMBL/GenBank/DDBJ whole genome shotgun (WGS) entry which is preliminary data.</text>
</comment>
<protein>
    <submittedName>
        <fullName evidence="2">Uncharacterized protein</fullName>
    </submittedName>
</protein>
<gene>
    <name evidence="2" type="ORF">DNTS_027219</name>
</gene>
<dbReference type="EMBL" id="SRMA01025744">
    <property type="protein sequence ID" value="TRY91476.1"/>
    <property type="molecule type" value="Genomic_DNA"/>
</dbReference>
<dbReference type="AlphaFoldDB" id="A0A553QNY8"/>
<reference evidence="2 3" key="1">
    <citation type="journal article" date="2019" name="Sci. Data">
        <title>Hybrid genome assembly and annotation of Danionella translucida.</title>
        <authorList>
            <person name="Kadobianskyi M."/>
            <person name="Schulze L."/>
            <person name="Schuelke M."/>
            <person name="Judkewitz B."/>
        </authorList>
    </citation>
    <scope>NUCLEOTIDE SEQUENCE [LARGE SCALE GENOMIC DNA]</scope>
    <source>
        <strain evidence="2 3">Bolton</strain>
    </source>
</reference>
<evidence type="ECO:0000256" key="1">
    <source>
        <dbReference type="SAM" id="MobiDB-lite"/>
    </source>
</evidence>
<sequence>MRDEERRVDGGEADYHSAQLNLELRHRKIQMERPRRECKDLSFLKKTLRLHMREKEQASAADQHMLDSHSEISSEEDEERLTVRFMKESSQMPAWRKPSCSAQS</sequence>
<feature type="region of interest" description="Disordered" evidence="1">
    <location>
        <begin position="56"/>
        <end position="79"/>
    </location>
</feature>
<evidence type="ECO:0000313" key="3">
    <source>
        <dbReference type="Proteomes" id="UP000316079"/>
    </source>
</evidence>